<name>A0A834N0K6_VESVU</name>
<feature type="signal peptide" evidence="1">
    <location>
        <begin position="1"/>
        <end position="20"/>
    </location>
</feature>
<evidence type="ECO:0000313" key="3">
    <source>
        <dbReference type="EMBL" id="KAF7391385.1"/>
    </source>
</evidence>
<dbReference type="GO" id="GO:0016491">
    <property type="term" value="F:oxidoreductase activity"/>
    <property type="evidence" value="ECO:0007669"/>
    <property type="project" value="InterPro"/>
</dbReference>
<dbReference type="InterPro" id="IPR011032">
    <property type="entry name" value="GroES-like_sf"/>
</dbReference>
<gene>
    <name evidence="3" type="ORF">HZH66_009865</name>
</gene>
<evidence type="ECO:0000313" key="4">
    <source>
        <dbReference type="Proteomes" id="UP000614350"/>
    </source>
</evidence>
<dbReference type="GO" id="GO:0005739">
    <property type="term" value="C:mitochondrion"/>
    <property type="evidence" value="ECO:0007669"/>
    <property type="project" value="TreeGrafter"/>
</dbReference>
<dbReference type="EMBL" id="JACSEA010000010">
    <property type="protein sequence ID" value="KAF7391385.1"/>
    <property type="molecule type" value="Genomic_DNA"/>
</dbReference>
<feature type="domain" description="Enoyl reductase (ER)" evidence="2">
    <location>
        <begin position="406"/>
        <end position="744"/>
    </location>
</feature>
<dbReference type="SMART" id="SM00829">
    <property type="entry name" value="PKS_ER"/>
    <property type="match status" value="1"/>
</dbReference>
<dbReference type="PANTHER" id="PTHR43677:SF4">
    <property type="entry name" value="QUINONE OXIDOREDUCTASE-LIKE PROTEIN 2"/>
    <property type="match status" value="1"/>
</dbReference>
<protein>
    <recommendedName>
        <fullName evidence="2">Enoyl reductase (ER) domain-containing protein</fullName>
    </recommendedName>
</protein>
<dbReference type="InterPro" id="IPR036291">
    <property type="entry name" value="NAD(P)-bd_dom_sf"/>
</dbReference>
<dbReference type="Gene3D" id="3.90.180.10">
    <property type="entry name" value="Medium-chain alcohol dehydrogenases, catalytic domain"/>
    <property type="match status" value="2"/>
</dbReference>
<evidence type="ECO:0000256" key="1">
    <source>
        <dbReference type="SAM" id="SignalP"/>
    </source>
</evidence>
<dbReference type="PANTHER" id="PTHR43677">
    <property type="entry name" value="SHORT-CHAIN DEHYDROGENASE/REDUCTASE"/>
    <property type="match status" value="1"/>
</dbReference>
<dbReference type="InterPro" id="IPR020843">
    <property type="entry name" value="ER"/>
</dbReference>
<dbReference type="AlphaFoldDB" id="A0A834N0K6"/>
<dbReference type="SUPFAM" id="SSF51735">
    <property type="entry name" value="NAD(P)-binding Rossmann-fold domains"/>
    <property type="match status" value="1"/>
</dbReference>
<reference evidence="3" key="1">
    <citation type="journal article" date="2020" name="G3 (Bethesda)">
        <title>High-Quality Assemblies for Three Invasive Social Wasps from the &lt;i&gt;Vespula&lt;/i&gt; Genus.</title>
        <authorList>
            <person name="Harrop T.W.R."/>
            <person name="Guhlin J."/>
            <person name="McLaughlin G.M."/>
            <person name="Permina E."/>
            <person name="Stockwell P."/>
            <person name="Gilligan J."/>
            <person name="Le Lec M.F."/>
            <person name="Gruber M.A.M."/>
            <person name="Quinn O."/>
            <person name="Lovegrove M."/>
            <person name="Duncan E.J."/>
            <person name="Remnant E.J."/>
            <person name="Van Eeckhoven J."/>
            <person name="Graham B."/>
            <person name="Knapp R.A."/>
            <person name="Langford K.W."/>
            <person name="Kronenberg Z."/>
            <person name="Press M.O."/>
            <person name="Eacker S.M."/>
            <person name="Wilson-Rankin E.E."/>
            <person name="Purcell J."/>
            <person name="Lester P.J."/>
            <person name="Dearden P.K."/>
        </authorList>
    </citation>
    <scope>NUCLEOTIDE SEQUENCE</scope>
    <source>
        <strain evidence="3">Marl-1</strain>
    </source>
</reference>
<keyword evidence="4" id="KW-1185">Reference proteome</keyword>
<comment type="caution">
    <text evidence="3">The sequence shown here is derived from an EMBL/GenBank/DDBJ whole genome shotgun (WGS) entry which is preliminary data.</text>
</comment>
<feature type="chain" id="PRO_5033045629" description="Enoyl reductase (ER) domain-containing protein" evidence="1">
    <location>
        <begin position="21"/>
        <end position="761"/>
    </location>
</feature>
<organism evidence="3 4">
    <name type="scientific">Vespula vulgaris</name>
    <name type="common">Yellow jacket</name>
    <name type="synonym">Wasp</name>
    <dbReference type="NCBI Taxonomy" id="7454"/>
    <lineage>
        <taxon>Eukaryota</taxon>
        <taxon>Metazoa</taxon>
        <taxon>Ecdysozoa</taxon>
        <taxon>Arthropoda</taxon>
        <taxon>Hexapoda</taxon>
        <taxon>Insecta</taxon>
        <taxon>Pterygota</taxon>
        <taxon>Neoptera</taxon>
        <taxon>Endopterygota</taxon>
        <taxon>Hymenoptera</taxon>
        <taxon>Apocrita</taxon>
        <taxon>Aculeata</taxon>
        <taxon>Vespoidea</taxon>
        <taxon>Vespidae</taxon>
        <taxon>Vespinae</taxon>
        <taxon>Vespula</taxon>
    </lineage>
</organism>
<accession>A0A834N0K6</accession>
<dbReference type="Pfam" id="PF08240">
    <property type="entry name" value="ADH_N"/>
    <property type="match status" value="1"/>
</dbReference>
<dbReference type="SUPFAM" id="SSF50129">
    <property type="entry name" value="GroES-like"/>
    <property type="match status" value="1"/>
</dbReference>
<keyword evidence="1" id="KW-0732">Signal</keyword>
<sequence>MAILYFWIFMLTLILNQANSTTLFSWLWGTSTDDTNVLVADGVPLISIPYETMTEDEKFLQEAAKFTDIQASSPLKTCQHKVIIKIRTSCYDMTEEQLAKLSVNLLNCQSAVEGRKILNPCPSMVAVLPYPLRSGFIQVQTCIFPLPFQICRDLLKDSVVDTVWSTVSLYEETYFSRSNRASLKQCTTDMDADMWNAYHLMSNRARAVCYTARSTQFRALTELTVNKLMQTAHSQIKTLMSLKESQDRLMDRTSEALSSLSDGNKALLLQQQNLKDAQTTAHKLVTTNLRNLNNEKALIRLGHAQLATMVEDVKEKLERAGEELVKQSTVRGEKKEEINRLSLIYPLYLIIQLYTSNFKNVRHDSTSIFHAQESTDDSCKTNIPAPEPGKFQAAILDKYDNSLIIQNIESFTTAQPNEVIIDVNYCSVNHSDVLLSKNLYLYEPKLPITLGYELVGDLVYVGKDAQEKGYKIGDKVIALNKERYGGFAERCVAEVADIWKVPSNVKSLDAVCLLNDYMSALIALERVVSIDENDMILVNVGLSSVGLATIDLANNVFRSQVIGICINNDDAVLVHNKGVFASFAYDEGDLVECIKEIIGDKGIKAIFDVDGGEYFKKVLKWYNFCYTDIYKSGTSLKDLLRDDNFTVAIHHLSREGRIVIAGAAAAKEDAQSKVEAGSFSITGFNLNEYRKKDPDSYRQAGQEVLDFYEEGLVIPVHSTIFGLYKVNEALRFSSEGKTSAKVIVDIKNKEHIVLANKDEDK</sequence>
<dbReference type="Gene3D" id="3.40.50.720">
    <property type="entry name" value="NAD(P)-binding Rossmann-like Domain"/>
    <property type="match status" value="1"/>
</dbReference>
<proteinExistence type="predicted"/>
<evidence type="ECO:0000259" key="2">
    <source>
        <dbReference type="SMART" id="SM00829"/>
    </source>
</evidence>
<dbReference type="InterPro" id="IPR051397">
    <property type="entry name" value="Zn-ADH-like_protein"/>
</dbReference>
<dbReference type="InterPro" id="IPR013154">
    <property type="entry name" value="ADH-like_N"/>
</dbReference>
<dbReference type="Proteomes" id="UP000614350">
    <property type="component" value="Unassembled WGS sequence"/>
</dbReference>